<evidence type="ECO:0000256" key="2">
    <source>
        <dbReference type="ARBA" id="ARBA00048655"/>
    </source>
</evidence>
<dbReference type="PANTHER" id="PTHR12149">
    <property type="entry name" value="FRUCTOSAMINE 3 KINASE-RELATED PROTEIN"/>
    <property type="match status" value="1"/>
</dbReference>
<proteinExistence type="predicted"/>
<dbReference type="AlphaFoldDB" id="A0AAI8YPV1"/>
<evidence type="ECO:0000313" key="4">
    <source>
        <dbReference type="EMBL" id="CAJ2512635.1"/>
    </source>
</evidence>
<dbReference type="InterPro" id="IPR011009">
    <property type="entry name" value="Kinase-like_dom_sf"/>
</dbReference>
<name>A0AAI8YPV1_9PEZI</name>
<reference evidence="4" key="1">
    <citation type="submission" date="2023-10" db="EMBL/GenBank/DDBJ databases">
        <authorList>
            <person name="Hackl T."/>
        </authorList>
    </citation>
    <scope>NUCLEOTIDE SEQUENCE</scope>
</reference>
<dbReference type="PANTHER" id="PTHR12149:SF8">
    <property type="entry name" value="PROTEIN-RIBULOSAMINE 3-KINASE"/>
    <property type="match status" value="1"/>
</dbReference>
<dbReference type="Pfam" id="PF03881">
    <property type="entry name" value="Fructosamin_kin"/>
    <property type="match status" value="1"/>
</dbReference>
<evidence type="ECO:0000256" key="3">
    <source>
        <dbReference type="SAM" id="MobiDB-lite"/>
    </source>
</evidence>
<gene>
    <name evidence="4" type="ORF">KHLLAP_LOCUS13103</name>
</gene>
<feature type="region of interest" description="Disordered" evidence="3">
    <location>
        <begin position="1"/>
        <end position="29"/>
    </location>
</feature>
<accession>A0AAI8YPV1</accession>
<evidence type="ECO:0000313" key="5">
    <source>
        <dbReference type="Proteomes" id="UP001295740"/>
    </source>
</evidence>
<comment type="caution">
    <text evidence="4">The sequence shown here is derived from an EMBL/GenBank/DDBJ whole genome shotgun (WGS) entry which is preliminary data.</text>
</comment>
<keyword evidence="5" id="KW-1185">Reference proteome</keyword>
<dbReference type="EC" id="2.7.1.172" evidence="1"/>
<dbReference type="GO" id="GO:0102193">
    <property type="term" value="F:protein-ribulosamine 3-kinase activity"/>
    <property type="evidence" value="ECO:0007669"/>
    <property type="project" value="UniProtKB-EC"/>
</dbReference>
<dbReference type="EMBL" id="CAUWAG010000020">
    <property type="protein sequence ID" value="CAJ2512635.1"/>
    <property type="molecule type" value="Genomic_DNA"/>
</dbReference>
<dbReference type="Gene3D" id="3.90.1200.10">
    <property type="match status" value="1"/>
</dbReference>
<evidence type="ECO:0000256" key="1">
    <source>
        <dbReference type="ARBA" id="ARBA00011961"/>
    </source>
</evidence>
<dbReference type="Proteomes" id="UP001295740">
    <property type="component" value="Unassembled WGS sequence"/>
</dbReference>
<feature type="compositionally biased region" description="Basic and acidic residues" evidence="3">
    <location>
        <begin position="1"/>
        <end position="10"/>
    </location>
</feature>
<comment type="catalytic activity">
    <reaction evidence="2">
        <text>N(6)-D-ribulosyl-L-lysyl-[protein] + ATP = N(6)-(3-O-phospho-D-ribulosyl)-L-lysyl-[protein] + ADP + H(+)</text>
        <dbReference type="Rhea" id="RHEA:48432"/>
        <dbReference type="Rhea" id="RHEA-COMP:12103"/>
        <dbReference type="Rhea" id="RHEA-COMP:12104"/>
        <dbReference type="ChEBI" id="CHEBI:15378"/>
        <dbReference type="ChEBI" id="CHEBI:30616"/>
        <dbReference type="ChEBI" id="CHEBI:90418"/>
        <dbReference type="ChEBI" id="CHEBI:90420"/>
        <dbReference type="ChEBI" id="CHEBI:456216"/>
        <dbReference type="EC" id="2.7.1.172"/>
    </reaction>
    <physiologicalReaction direction="left-to-right" evidence="2">
        <dbReference type="Rhea" id="RHEA:48433"/>
    </physiologicalReaction>
</comment>
<protein>
    <recommendedName>
        <fullName evidence="1">protein-ribulosamine 3-kinase</fullName>
        <ecNumber evidence="1">2.7.1.172</ecNumber>
    </recommendedName>
</protein>
<sequence>MDNETPKRIMDTAGNAGEATPSNPIPKPQVSSDIRLDPGLIEALPLSVSEVLSARHYELQIVRLGSRGRAMIEGEYESLKALYAVSPTFVPVTYSWGSYKNKATGVHTHFLLTQCREIADQPPNPVKFTARLAELHRNSKSPTGKFGFHITTCHAKLPQLTDCWTESWETLYKKQLAHMVHVDEEEHGAWPEFRQICKLILDKVIPLLSESRTIKPCLVHEDLWDENTATDMEIGEPFAFDAGAFYAHNEYELGNWRAARNKLSARIYVDNYKKNYPPSEPVDEWDDRNLLYPLRYDLGYAILFPGSNTRLVMKENMALLCANYFPADLQALQTRHR</sequence>
<dbReference type="InterPro" id="IPR016477">
    <property type="entry name" value="Fructo-/Ketosamine-3-kinase"/>
</dbReference>
<dbReference type="SUPFAM" id="SSF56112">
    <property type="entry name" value="Protein kinase-like (PK-like)"/>
    <property type="match status" value="1"/>
</dbReference>
<organism evidence="4 5">
    <name type="scientific">Anthostomella pinea</name>
    <dbReference type="NCBI Taxonomy" id="933095"/>
    <lineage>
        <taxon>Eukaryota</taxon>
        <taxon>Fungi</taxon>
        <taxon>Dikarya</taxon>
        <taxon>Ascomycota</taxon>
        <taxon>Pezizomycotina</taxon>
        <taxon>Sordariomycetes</taxon>
        <taxon>Xylariomycetidae</taxon>
        <taxon>Xylariales</taxon>
        <taxon>Xylariaceae</taxon>
        <taxon>Anthostomella</taxon>
    </lineage>
</organism>